<reference evidence="2" key="1">
    <citation type="journal article" date="2015" name="Nature">
        <title>Complex archaea that bridge the gap between prokaryotes and eukaryotes.</title>
        <authorList>
            <person name="Spang A."/>
            <person name="Saw J.H."/>
            <person name="Jorgensen S.L."/>
            <person name="Zaremba-Niedzwiedzka K."/>
            <person name="Martijn J."/>
            <person name="Lind A.E."/>
            <person name="van Eijk R."/>
            <person name="Schleper C."/>
            <person name="Guy L."/>
            <person name="Ettema T.J."/>
        </authorList>
    </citation>
    <scope>NUCLEOTIDE SEQUENCE</scope>
</reference>
<proteinExistence type="predicted"/>
<protein>
    <recommendedName>
        <fullName evidence="3">HNH nuclease domain-containing protein</fullName>
    </recommendedName>
</protein>
<dbReference type="EMBL" id="LAZR01000299">
    <property type="protein sequence ID" value="KKN76132.1"/>
    <property type="molecule type" value="Genomic_DNA"/>
</dbReference>
<dbReference type="AlphaFoldDB" id="A0A0F9TMG8"/>
<feature type="compositionally biased region" description="Basic and acidic residues" evidence="1">
    <location>
        <begin position="12"/>
        <end position="21"/>
    </location>
</feature>
<accession>A0A0F9TMG8</accession>
<dbReference type="InterPro" id="IPR003615">
    <property type="entry name" value="HNH_nuc"/>
</dbReference>
<evidence type="ECO:0000256" key="1">
    <source>
        <dbReference type="SAM" id="MobiDB-lite"/>
    </source>
</evidence>
<dbReference type="CDD" id="cd00085">
    <property type="entry name" value="HNHc"/>
    <property type="match status" value="1"/>
</dbReference>
<sequence length="193" mass="22572">MTRTRGAIAQQKWRERHPEKTREYTRLHSRKIADCATRWAKENPEKVAIIQKRRYDKNKDKVTAKNRRRRKAHPEKVTEYANAAKAIRLRAIPLRAFKGQDDAARQKNMDELHARTRSKSMGFSDLTTEAYRESLHKIYGQAALMRKTDGIIYHVDHKVPLGRGGKHHPDNMQILTGLLNQQKGDKMPKEKRQ</sequence>
<evidence type="ECO:0000313" key="2">
    <source>
        <dbReference type="EMBL" id="KKN76132.1"/>
    </source>
</evidence>
<comment type="caution">
    <text evidence="2">The sequence shown here is derived from an EMBL/GenBank/DDBJ whole genome shotgun (WGS) entry which is preliminary data.</text>
</comment>
<gene>
    <name evidence="2" type="ORF">LCGC14_0373270</name>
</gene>
<evidence type="ECO:0008006" key="3">
    <source>
        <dbReference type="Google" id="ProtNLM"/>
    </source>
</evidence>
<name>A0A0F9TMG8_9ZZZZ</name>
<organism evidence="2">
    <name type="scientific">marine sediment metagenome</name>
    <dbReference type="NCBI Taxonomy" id="412755"/>
    <lineage>
        <taxon>unclassified sequences</taxon>
        <taxon>metagenomes</taxon>
        <taxon>ecological metagenomes</taxon>
    </lineage>
</organism>
<feature type="region of interest" description="Disordered" evidence="1">
    <location>
        <begin position="1"/>
        <end position="21"/>
    </location>
</feature>
<dbReference type="Gene3D" id="1.10.30.50">
    <property type="match status" value="1"/>
</dbReference>